<evidence type="ECO:0000259" key="10">
    <source>
        <dbReference type="SMART" id="SM00479"/>
    </source>
</evidence>
<dbReference type="InterPro" id="IPR012337">
    <property type="entry name" value="RNaseH-like_sf"/>
</dbReference>
<dbReference type="CDD" id="cd06127">
    <property type="entry name" value="DEDDh"/>
    <property type="match status" value="1"/>
</dbReference>
<dbReference type="SUPFAM" id="SSF53098">
    <property type="entry name" value="Ribonuclease H-like"/>
    <property type="match status" value="1"/>
</dbReference>
<keyword evidence="6" id="KW-0378">Hydrolase</keyword>
<keyword evidence="8" id="KW-0460">Magnesium</keyword>
<dbReference type="InterPro" id="IPR040393">
    <property type="entry name" value="TREX1/2"/>
</dbReference>
<dbReference type="Pfam" id="PF00929">
    <property type="entry name" value="RNase_T"/>
    <property type="match status" value="1"/>
</dbReference>
<reference evidence="11" key="1">
    <citation type="submission" date="2023-08" db="EMBL/GenBank/DDBJ databases">
        <title>Pelteobagrus vachellii genome.</title>
        <authorList>
            <person name="Liu H."/>
        </authorList>
    </citation>
    <scope>NUCLEOTIDE SEQUENCE</scope>
    <source>
        <strain evidence="11">PRFRI_2022a</strain>
        <tissue evidence="11">Muscle</tissue>
    </source>
</reference>
<evidence type="ECO:0000313" key="11">
    <source>
        <dbReference type="EMBL" id="KAK2834759.1"/>
    </source>
</evidence>
<keyword evidence="4" id="KW-0540">Nuclease</keyword>
<dbReference type="SMART" id="SM00479">
    <property type="entry name" value="EXOIII"/>
    <property type="match status" value="1"/>
</dbReference>
<evidence type="ECO:0000256" key="2">
    <source>
        <dbReference type="ARBA" id="ARBA00001946"/>
    </source>
</evidence>
<name>A0AA88ME23_TACVA</name>
<evidence type="ECO:0000256" key="4">
    <source>
        <dbReference type="ARBA" id="ARBA00022722"/>
    </source>
</evidence>
<dbReference type="FunFam" id="3.30.420.10:FF:000247">
    <property type="entry name" value="Si:ch1073-296i8.2"/>
    <property type="match status" value="1"/>
</dbReference>
<evidence type="ECO:0000256" key="6">
    <source>
        <dbReference type="ARBA" id="ARBA00022801"/>
    </source>
</evidence>
<dbReference type="EMBL" id="JAVHJS010000015">
    <property type="protein sequence ID" value="KAK2834759.1"/>
    <property type="molecule type" value="Genomic_DNA"/>
</dbReference>
<comment type="caution">
    <text evidence="11">The sequence shown here is derived from an EMBL/GenBank/DDBJ whole genome shotgun (WGS) entry which is preliminary data.</text>
</comment>
<dbReference type="InterPro" id="IPR013520">
    <property type="entry name" value="Ribonucl_H"/>
</dbReference>
<evidence type="ECO:0000256" key="5">
    <source>
        <dbReference type="ARBA" id="ARBA00022723"/>
    </source>
</evidence>
<sequence length="213" mass="24641">MCFLWFQPFSLIQRLFSWRSHGVTQGGETLLFFDLETTGLNINECDIVQLSAISGETIFNVYVFPRCPIDDGASKVTGLTTKGKTLFLHGQPMPTLPLEEALKRFISFLKTFSRPILVGHNCKRFDCPVLLRILREFYLLKEFQDVVSGYLDTLVLSRDMFLLQKYSQPFLVQHFLQKSYGAHDATEDVRALQELYRVWRPNPGLVNKHKFIL</sequence>
<dbReference type="GO" id="GO:0006308">
    <property type="term" value="P:DNA catabolic process"/>
    <property type="evidence" value="ECO:0007669"/>
    <property type="project" value="TreeGrafter"/>
</dbReference>
<accession>A0AA88ME23</accession>
<keyword evidence="5" id="KW-0479">Metal-binding</keyword>
<dbReference type="GO" id="GO:0005737">
    <property type="term" value="C:cytoplasm"/>
    <property type="evidence" value="ECO:0007669"/>
    <property type="project" value="TreeGrafter"/>
</dbReference>
<dbReference type="GO" id="GO:0003676">
    <property type="term" value="F:nucleic acid binding"/>
    <property type="evidence" value="ECO:0007669"/>
    <property type="project" value="InterPro"/>
</dbReference>
<dbReference type="Gene3D" id="3.30.420.10">
    <property type="entry name" value="Ribonuclease H-like superfamily/Ribonuclease H"/>
    <property type="match status" value="1"/>
</dbReference>
<evidence type="ECO:0000256" key="8">
    <source>
        <dbReference type="ARBA" id="ARBA00022842"/>
    </source>
</evidence>
<evidence type="ECO:0000256" key="3">
    <source>
        <dbReference type="ARBA" id="ARBA00012115"/>
    </source>
</evidence>
<dbReference type="GO" id="GO:0046872">
    <property type="term" value="F:metal ion binding"/>
    <property type="evidence" value="ECO:0007669"/>
    <property type="project" value="UniProtKB-KW"/>
</dbReference>
<dbReference type="AlphaFoldDB" id="A0AA88ME23"/>
<dbReference type="Proteomes" id="UP001187315">
    <property type="component" value="Unassembled WGS sequence"/>
</dbReference>
<keyword evidence="12" id="KW-1185">Reference proteome</keyword>
<dbReference type="GO" id="GO:0008311">
    <property type="term" value="F:double-stranded DNA 3'-5' DNA exonuclease activity"/>
    <property type="evidence" value="ECO:0007669"/>
    <property type="project" value="UniProtKB-EC"/>
</dbReference>
<evidence type="ECO:0000256" key="1">
    <source>
        <dbReference type="ARBA" id="ARBA00000493"/>
    </source>
</evidence>
<evidence type="ECO:0000256" key="9">
    <source>
        <dbReference type="ARBA" id="ARBA00025769"/>
    </source>
</evidence>
<dbReference type="PANTHER" id="PTHR13058:SF22">
    <property type="entry name" value="EXODEOXYRIBONUCLEASE III"/>
    <property type="match status" value="1"/>
</dbReference>
<proteinExistence type="inferred from homology"/>
<gene>
    <name evidence="11" type="ORF">Q7C36_015460</name>
</gene>
<comment type="catalytic activity">
    <reaction evidence="1">
        <text>Exonucleolytic cleavage in the 3'- to 5'-direction to yield nucleoside 5'-phosphates.</text>
        <dbReference type="EC" id="3.1.11.2"/>
    </reaction>
</comment>
<comment type="cofactor">
    <cofactor evidence="2">
        <name>Mg(2+)</name>
        <dbReference type="ChEBI" id="CHEBI:18420"/>
    </cofactor>
</comment>
<feature type="domain" description="Exonuclease" evidence="10">
    <location>
        <begin position="29"/>
        <end position="205"/>
    </location>
</feature>
<dbReference type="InterPro" id="IPR036397">
    <property type="entry name" value="RNaseH_sf"/>
</dbReference>
<dbReference type="EC" id="3.1.11.2" evidence="3"/>
<evidence type="ECO:0000256" key="7">
    <source>
        <dbReference type="ARBA" id="ARBA00022839"/>
    </source>
</evidence>
<keyword evidence="7" id="KW-0269">Exonuclease</keyword>
<comment type="similarity">
    <text evidence="9">Belongs to the exonuclease superfamily. TREX family.</text>
</comment>
<protein>
    <recommendedName>
        <fullName evidence="3">exodeoxyribonuclease III</fullName>
        <ecNumber evidence="3">3.1.11.2</ecNumber>
    </recommendedName>
</protein>
<organism evidence="11 12">
    <name type="scientific">Tachysurus vachellii</name>
    <name type="common">Darkbarbel catfish</name>
    <name type="synonym">Pelteobagrus vachellii</name>
    <dbReference type="NCBI Taxonomy" id="175792"/>
    <lineage>
        <taxon>Eukaryota</taxon>
        <taxon>Metazoa</taxon>
        <taxon>Chordata</taxon>
        <taxon>Craniata</taxon>
        <taxon>Vertebrata</taxon>
        <taxon>Euteleostomi</taxon>
        <taxon>Actinopterygii</taxon>
        <taxon>Neopterygii</taxon>
        <taxon>Teleostei</taxon>
        <taxon>Ostariophysi</taxon>
        <taxon>Siluriformes</taxon>
        <taxon>Bagridae</taxon>
        <taxon>Tachysurus</taxon>
    </lineage>
</organism>
<dbReference type="PANTHER" id="PTHR13058">
    <property type="entry name" value="THREE PRIME REPAIR EXONUCLEASE 1, 2"/>
    <property type="match status" value="1"/>
</dbReference>
<evidence type="ECO:0000313" key="12">
    <source>
        <dbReference type="Proteomes" id="UP001187315"/>
    </source>
</evidence>